<keyword evidence="1" id="KW-0472">Membrane</keyword>
<keyword evidence="1" id="KW-0812">Transmembrane</keyword>
<feature type="transmembrane region" description="Helical" evidence="1">
    <location>
        <begin position="14"/>
        <end position="33"/>
    </location>
</feature>
<evidence type="ECO:0000313" key="3">
    <source>
        <dbReference type="Proteomes" id="UP000203826"/>
    </source>
</evidence>
<name>A0A0N9QXZ4_9VIRU</name>
<dbReference type="InterPro" id="IPR043929">
    <property type="entry name" value="DUF5755"/>
</dbReference>
<dbReference type="KEGG" id="vg:26048945"/>
<keyword evidence="1" id="KW-1133">Transmembrane helix</keyword>
<keyword evidence="3" id="KW-1185">Reference proteome</keyword>
<gene>
    <name evidence="2" type="ORF">ceV_078</name>
</gene>
<dbReference type="Pfam" id="PF19059">
    <property type="entry name" value="DUF5755"/>
    <property type="match status" value="1"/>
</dbReference>
<organism evidence="2 3">
    <name type="scientific">Chrysochromulina ericina virus CeV-01B</name>
    <dbReference type="NCBI Taxonomy" id="3070830"/>
    <lineage>
        <taxon>Viruses</taxon>
        <taxon>Varidnaviria</taxon>
        <taxon>Bamfordvirae</taxon>
        <taxon>Nucleocytoviricota</taxon>
        <taxon>Megaviricetes</taxon>
        <taxon>Imitervirales</taxon>
        <taxon>Mesomimiviridae</taxon>
        <taxon>Tethysvirus</taxon>
        <taxon>Tethysvirus raunefjordenense</taxon>
    </lineage>
</organism>
<sequence>MSRCPPGVICIENITLFFIMVVIFSVSLGIIYLSKNNNLSKIEYRNIIDLPNNISTGLIPKASYTYSNVENDVLLNPYEGPTRDNRLFPNLNIFSTRMPINTPTQSFDTSYRQIGILTRIGSDKEMILPLMGRPLITNRDKWNFYTMSDKNSMIKLPIKYKGRNCTADIGCDDLYTGDVVKVEGYSGSFKVTTYENDMPKYIPYI</sequence>
<reference evidence="2 3" key="1">
    <citation type="journal article" date="2015" name="Genome Announc.">
        <title>The 474-Kilobase-Pair Complete Genome Sequence of CeV-01B, a Virus Infecting Haptolina (Chrysochromulina) ericina (Prymnesiophyceae).</title>
        <authorList>
            <person name="Gallot-Lavallee L."/>
            <person name="Pagarete A."/>
            <person name="Legendre M."/>
            <person name="Santini S."/>
            <person name="Sandaa R.A."/>
            <person name="Himmelbauer H."/>
            <person name="Ogata H."/>
            <person name="Bratbak G."/>
            <person name="Claverie J.M."/>
        </authorList>
    </citation>
    <scope>NUCLEOTIDE SEQUENCE [LARGE SCALE GENOMIC DNA]</scope>
    <source>
        <strain evidence="2">CeV-01B</strain>
    </source>
</reference>
<protein>
    <submittedName>
        <fullName evidence="2">Uncharacterized protein</fullName>
    </submittedName>
</protein>
<proteinExistence type="predicted"/>
<dbReference type="OrthoDB" id="15870at10239"/>
<dbReference type="EMBL" id="KT820662">
    <property type="protein sequence ID" value="ALH22984.1"/>
    <property type="molecule type" value="Genomic_DNA"/>
</dbReference>
<evidence type="ECO:0000256" key="1">
    <source>
        <dbReference type="SAM" id="Phobius"/>
    </source>
</evidence>
<accession>A0A0N9QXZ4</accession>
<dbReference type="Proteomes" id="UP000203826">
    <property type="component" value="Segment"/>
</dbReference>
<evidence type="ECO:0000313" key="2">
    <source>
        <dbReference type="EMBL" id="ALH22984.1"/>
    </source>
</evidence>